<dbReference type="PRINTS" id="PR00348">
    <property type="entry name" value="UBIQUITIN"/>
</dbReference>
<comment type="subcellular location">
    <subcellularLocation>
        <location evidence="1">Cytoplasm</location>
        <location evidence="1">Cytosol</location>
    </subcellularLocation>
</comment>
<evidence type="ECO:0000259" key="3">
    <source>
        <dbReference type="PROSITE" id="PS50053"/>
    </source>
</evidence>
<dbReference type="Pfam" id="PF17840">
    <property type="entry name" value="Tugs"/>
    <property type="match status" value="1"/>
</dbReference>
<dbReference type="InterPro" id="IPR019956">
    <property type="entry name" value="Ubiquitin_dom"/>
</dbReference>
<dbReference type="Proteomes" id="UP001186944">
    <property type="component" value="Unassembled WGS sequence"/>
</dbReference>
<dbReference type="InterPro" id="IPR041421">
    <property type="entry name" value="Ubl4_C_TUGS"/>
</dbReference>
<dbReference type="SMART" id="SM00213">
    <property type="entry name" value="UBQ"/>
    <property type="match status" value="1"/>
</dbReference>
<sequence length="191" mass="21986">MQSESSENRPTTKREKNARWVLIVSLMFTLVSPARKSILKVSPSHTILEVKEILAMQVSIPVVQQKLVFKGKSLADDKRLSDYNVQNHDKLFLFMKKPDDSTTPSPAVTPVISQSKDSPLFTADKTSCSTTVLWDKLREFLQRHFTKQDTEKVLIEYQKEFFRELRELSLDDIERLAASKLGKYACMEQMT</sequence>
<protein>
    <recommendedName>
        <fullName evidence="3">Ubiquitin-like domain-containing protein</fullName>
    </recommendedName>
</protein>
<organism evidence="4 5">
    <name type="scientific">Pinctada imbricata</name>
    <name type="common">Atlantic pearl-oyster</name>
    <name type="synonym">Pinctada martensii</name>
    <dbReference type="NCBI Taxonomy" id="66713"/>
    <lineage>
        <taxon>Eukaryota</taxon>
        <taxon>Metazoa</taxon>
        <taxon>Spiralia</taxon>
        <taxon>Lophotrochozoa</taxon>
        <taxon>Mollusca</taxon>
        <taxon>Bivalvia</taxon>
        <taxon>Autobranchia</taxon>
        <taxon>Pteriomorphia</taxon>
        <taxon>Pterioida</taxon>
        <taxon>Pterioidea</taxon>
        <taxon>Pteriidae</taxon>
        <taxon>Pinctada</taxon>
    </lineage>
</organism>
<accession>A0AA88YH25</accession>
<evidence type="ECO:0000313" key="5">
    <source>
        <dbReference type="Proteomes" id="UP001186944"/>
    </source>
</evidence>
<dbReference type="SUPFAM" id="SSF54236">
    <property type="entry name" value="Ubiquitin-like"/>
    <property type="match status" value="1"/>
</dbReference>
<dbReference type="PROSITE" id="PS50053">
    <property type="entry name" value="UBIQUITIN_2"/>
    <property type="match status" value="1"/>
</dbReference>
<gene>
    <name evidence="4" type="ORF">FSP39_002126</name>
</gene>
<dbReference type="GO" id="GO:0071818">
    <property type="term" value="C:BAT3 complex"/>
    <property type="evidence" value="ECO:0007669"/>
    <property type="project" value="TreeGrafter"/>
</dbReference>
<dbReference type="EMBL" id="VSWD01000005">
    <property type="protein sequence ID" value="KAK3101247.1"/>
    <property type="molecule type" value="Genomic_DNA"/>
</dbReference>
<keyword evidence="5" id="KW-1185">Reference proteome</keyword>
<keyword evidence="2" id="KW-0963">Cytoplasm</keyword>
<comment type="caution">
    <text evidence="4">The sequence shown here is derived from an EMBL/GenBank/DDBJ whole genome shotgun (WGS) entry which is preliminary data.</text>
</comment>
<feature type="domain" description="Ubiquitin-like" evidence="3">
    <location>
        <begin position="24"/>
        <end position="100"/>
    </location>
</feature>
<dbReference type="InterPro" id="IPR029071">
    <property type="entry name" value="Ubiquitin-like_domsf"/>
</dbReference>
<dbReference type="PANTHER" id="PTHR46555">
    <property type="entry name" value="UBIQUITIN-LIKE PROTEIN 4A"/>
    <property type="match status" value="1"/>
</dbReference>
<dbReference type="AlphaFoldDB" id="A0AA88YH25"/>
<dbReference type="Gene3D" id="3.10.20.90">
    <property type="entry name" value="Phosphatidylinositol 3-kinase Catalytic Subunit, Chain A, domain 1"/>
    <property type="match status" value="1"/>
</dbReference>
<dbReference type="InterPro" id="IPR000626">
    <property type="entry name" value="Ubiquitin-like_dom"/>
</dbReference>
<evidence type="ECO:0000256" key="1">
    <source>
        <dbReference type="ARBA" id="ARBA00004514"/>
    </source>
</evidence>
<proteinExistence type="predicted"/>
<dbReference type="InterPro" id="IPR047154">
    <property type="entry name" value="UBL4A-like"/>
</dbReference>
<name>A0AA88YH25_PINIB</name>
<reference evidence="4" key="1">
    <citation type="submission" date="2019-08" db="EMBL/GenBank/DDBJ databases">
        <title>The improved chromosome-level genome for the pearl oyster Pinctada fucata martensii using PacBio sequencing and Hi-C.</title>
        <authorList>
            <person name="Zheng Z."/>
        </authorList>
    </citation>
    <scope>NUCLEOTIDE SEQUENCE</scope>
    <source>
        <strain evidence="4">ZZ-2019</strain>
        <tissue evidence="4">Adductor muscle</tissue>
    </source>
</reference>
<evidence type="ECO:0000313" key="4">
    <source>
        <dbReference type="EMBL" id="KAK3101247.1"/>
    </source>
</evidence>
<dbReference type="GO" id="GO:0051087">
    <property type="term" value="F:protein-folding chaperone binding"/>
    <property type="evidence" value="ECO:0007669"/>
    <property type="project" value="TreeGrafter"/>
</dbReference>
<dbReference type="GO" id="GO:0006620">
    <property type="term" value="P:post-translational protein targeting to endoplasmic reticulum membrane"/>
    <property type="evidence" value="ECO:0007669"/>
    <property type="project" value="InterPro"/>
</dbReference>
<evidence type="ECO:0000256" key="2">
    <source>
        <dbReference type="ARBA" id="ARBA00022490"/>
    </source>
</evidence>
<dbReference type="GO" id="GO:0071816">
    <property type="term" value="P:tail-anchored membrane protein insertion into ER membrane"/>
    <property type="evidence" value="ECO:0007669"/>
    <property type="project" value="TreeGrafter"/>
</dbReference>
<dbReference type="Pfam" id="PF00240">
    <property type="entry name" value="ubiquitin"/>
    <property type="match status" value="1"/>
</dbReference>
<dbReference type="PANTHER" id="PTHR46555:SF1">
    <property type="entry name" value="UBIQUITIN-LIKE PROTEIN 4A"/>
    <property type="match status" value="1"/>
</dbReference>